<protein>
    <submittedName>
        <fullName evidence="2">Uncharacterized protein</fullName>
    </submittedName>
</protein>
<accession>A0A1C1C6S6</accession>
<feature type="compositionally biased region" description="Basic and acidic residues" evidence="1">
    <location>
        <begin position="226"/>
        <end position="247"/>
    </location>
</feature>
<feature type="region of interest" description="Disordered" evidence="1">
    <location>
        <begin position="55"/>
        <end position="101"/>
    </location>
</feature>
<sequence length="532" mass="59818">MAATYTKARLEHALKVFREVRKASERTTTKVQRHLRDDYQFRRVRAPNNLIQATAWNDDDASSDEYNPEAPKKRRLFNTRASRAKRSKQDQRPVNPTHTTAGKIEDRLIPFPTLLTIHLASLRGKVLLNELAVQHGTGYETKHKSDRKTRRDGRYESSKTYLELQDEESCKIDEGTTRSGLKRKIDCTANNHGPPACKQSKKRCATKDSQDPSCNRCEIDHLKYGASKNDEGSTRLEGTAESKRTEASRVAAALTPSSLLAPRTPSPSPMAERPIDQLRRHYIEIQAMLGTSSSLAGASRDNPITLDSPSPSPKLATPMLFSTFTITTPWAHPINFQCAVNAQPSCHFCYDFRYGIYGYGPIEAEVAQRADGQLQECGKGHRLQGKEVTRMCVECSLKRLHVSRCREHSVHRFGDPEPARFKAYIGQLLDKRYPNGPAIELGVYYTCSMCTQPAFWRCVADQSRNRYGQKLRAEEGNGRGCGLFLCKSCTANLQADNGVLKKTTVQKSSGHDCRRADMEFLFPGSLLHQAYK</sequence>
<reference evidence="3" key="1">
    <citation type="submission" date="2015-07" db="EMBL/GenBank/DDBJ databases">
        <authorList>
            <person name="Teixeira M.M."/>
            <person name="Souza R.C."/>
            <person name="Almeida L.G."/>
            <person name="Vicente V.A."/>
            <person name="de Hoog S."/>
            <person name="Bocca A.L."/>
            <person name="de Almeida S.R."/>
            <person name="Vasconcelos A.T."/>
            <person name="Felipe M.S."/>
        </authorList>
    </citation>
    <scope>NUCLEOTIDE SEQUENCE [LARGE SCALE GENOMIC DNA]</scope>
    <source>
        <strain evidence="3">KSF</strain>
    </source>
</reference>
<organism evidence="2 3">
    <name type="scientific">Cladophialophora carrionii</name>
    <dbReference type="NCBI Taxonomy" id="86049"/>
    <lineage>
        <taxon>Eukaryota</taxon>
        <taxon>Fungi</taxon>
        <taxon>Dikarya</taxon>
        <taxon>Ascomycota</taxon>
        <taxon>Pezizomycotina</taxon>
        <taxon>Eurotiomycetes</taxon>
        <taxon>Chaetothyriomycetidae</taxon>
        <taxon>Chaetothyriales</taxon>
        <taxon>Herpotrichiellaceae</taxon>
        <taxon>Cladophialophora</taxon>
    </lineage>
</organism>
<feature type="region of interest" description="Disordered" evidence="1">
    <location>
        <begin position="137"/>
        <end position="157"/>
    </location>
</feature>
<dbReference type="Proteomes" id="UP000094526">
    <property type="component" value="Unassembled WGS sequence"/>
</dbReference>
<name>A0A1C1C6S6_9EURO</name>
<dbReference type="STRING" id="86049.A0A1C1C6S6"/>
<evidence type="ECO:0000313" key="3">
    <source>
        <dbReference type="Proteomes" id="UP000094526"/>
    </source>
</evidence>
<feature type="compositionally biased region" description="Basic residues" evidence="1">
    <location>
        <begin position="72"/>
        <end position="86"/>
    </location>
</feature>
<feature type="region of interest" description="Disordered" evidence="1">
    <location>
        <begin position="226"/>
        <end position="251"/>
    </location>
</feature>
<feature type="region of interest" description="Disordered" evidence="1">
    <location>
        <begin position="191"/>
        <end position="213"/>
    </location>
</feature>
<gene>
    <name evidence="2" type="ORF">CLCR_00624</name>
</gene>
<proteinExistence type="predicted"/>
<evidence type="ECO:0000313" key="2">
    <source>
        <dbReference type="EMBL" id="OCT44169.1"/>
    </source>
</evidence>
<dbReference type="AlphaFoldDB" id="A0A1C1C6S6"/>
<evidence type="ECO:0000256" key="1">
    <source>
        <dbReference type="SAM" id="MobiDB-lite"/>
    </source>
</evidence>
<dbReference type="EMBL" id="LGRB01000021">
    <property type="protein sequence ID" value="OCT44169.1"/>
    <property type="molecule type" value="Genomic_DNA"/>
</dbReference>
<dbReference type="VEuPathDB" id="FungiDB:CLCR_00624"/>
<dbReference type="OrthoDB" id="5303703at2759"/>
<feature type="compositionally biased region" description="Acidic residues" evidence="1">
    <location>
        <begin position="57"/>
        <end position="67"/>
    </location>
</feature>
<dbReference type="VEuPathDB" id="FungiDB:G647_01098"/>
<comment type="caution">
    <text evidence="2">The sequence shown here is derived from an EMBL/GenBank/DDBJ whole genome shotgun (WGS) entry which is preliminary data.</text>
</comment>
<keyword evidence="3" id="KW-1185">Reference proteome</keyword>